<feature type="chain" id="PRO_5036427917" evidence="1">
    <location>
        <begin position="23"/>
        <end position="193"/>
    </location>
</feature>
<name>A0A8D8BTX4_CULPI</name>
<organism evidence="2">
    <name type="scientific">Culex pipiens</name>
    <name type="common">House mosquito</name>
    <dbReference type="NCBI Taxonomy" id="7175"/>
    <lineage>
        <taxon>Eukaryota</taxon>
        <taxon>Metazoa</taxon>
        <taxon>Ecdysozoa</taxon>
        <taxon>Arthropoda</taxon>
        <taxon>Hexapoda</taxon>
        <taxon>Insecta</taxon>
        <taxon>Pterygota</taxon>
        <taxon>Neoptera</taxon>
        <taxon>Endopterygota</taxon>
        <taxon>Diptera</taxon>
        <taxon>Nematocera</taxon>
        <taxon>Culicoidea</taxon>
        <taxon>Culicidae</taxon>
        <taxon>Culicinae</taxon>
        <taxon>Culicini</taxon>
        <taxon>Culex</taxon>
        <taxon>Culex</taxon>
    </lineage>
</organism>
<dbReference type="EMBL" id="HBUE01090559">
    <property type="protein sequence ID" value="CAG6481380.1"/>
    <property type="molecule type" value="Transcribed_RNA"/>
</dbReference>
<dbReference type="AlphaFoldDB" id="A0A8D8BTX4"/>
<dbReference type="EMBL" id="HBUE01090564">
    <property type="protein sequence ID" value="CAG6481385.1"/>
    <property type="molecule type" value="Transcribed_RNA"/>
</dbReference>
<accession>A0A8D8BTX4</accession>
<evidence type="ECO:0000256" key="1">
    <source>
        <dbReference type="SAM" id="SignalP"/>
    </source>
</evidence>
<protein>
    <submittedName>
        <fullName evidence="2">(northern house mosquito) hypothetical protein</fullName>
    </submittedName>
</protein>
<dbReference type="EMBL" id="HBUE01090561">
    <property type="protein sequence ID" value="CAG6481382.1"/>
    <property type="molecule type" value="Transcribed_RNA"/>
</dbReference>
<feature type="signal peptide" evidence="1">
    <location>
        <begin position="1"/>
        <end position="22"/>
    </location>
</feature>
<keyword evidence="1" id="KW-0732">Signal</keyword>
<sequence>MSLKSRWWWWCEWVLMSPGAIAGPQSVRTIPVGRQELVVMVLPPLLLLMVPAQDAVLLTEIIVEVGNTWQLDEMLLASWLAVMPADGDRLSSWLIELSSLSWLATCDAIRNVCCEHPFDVRLARSLKLARVFPLEVPLPGCVTVNSPLYVTMSLIELTGLTGWPFIWSPVPFNTSSSPPFRHGSVTSNRSSSS</sequence>
<reference evidence="2" key="1">
    <citation type="submission" date="2021-05" db="EMBL/GenBank/DDBJ databases">
        <authorList>
            <person name="Alioto T."/>
            <person name="Alioto T."/>
            <person name="Gomez Garrido J."/>
        </authorList>
    </citation>
    <scope>NUCLEOTIDE SEQUENCE</scope>
</reference>
<proteinExistence type="predicted"/>
<evidence type="ECO:0000313" key="2">
    <source>
        <dbReference type="EMBL" id="CAG6481382.1"/>
    </source>
</evidence>